<dbReference type="SUPFAM" id="SSF53098">
    <property type="entry name" value="Ribonuclease H-like"/>
    <property type="match status" value="1"/>
</dbReference>
<dbReference type="Proteomes" id="UP001237642">
    <property type="component" value="Unassembled WGS sequence"/>
</dbReference>
<dbReference type="GO" id="GO:0003676">
    <property type="term" value="F:nucleic acid binding"/>
    <property type="evidence" value="ECO:0007669"/>
    <property type="project" value="InterPro"/>
</dbReference>
<evidence type="ECO:0000313" key="3">
    <source>
        <dbReference type="Proteomes" id="UP001237642"/>
    </source>
</evidence>
<comment type="caution">
    <text evidence="2">The sequence shown here is derived from an EMBL/GenBank/DDBJ whole genome shotgun (WGS) entry which is preliminary data.</text>
</comment>
<dbReference type="InterPro" id="IPR012337">
    <property type="entry name" value="RNaseH-like_sf"/>
</dbReference>
<evidence type="ECO:0000259" key="1">
    <source>
        <dbReference type="Pfam" id="PF13456"/>
    </source>
</evidence>
<feature type="domain" description="RNase H type-1" evidence="1">
    <location>
        <begin position="43"/>
        <end position="158"/>
    </location>
</feature>
<dbReference type="Gene3D" id="3.30.420.10">
    <property type="entry name" value="Ribonuclease H-like superfamily/Ribonuclease H"/>
    <property type="match status" value="1"/>
</dbReference>
<organism evidence="2 3">
    <name type="scientific">Heracleum sosnowskyi</name>
    <dbReference type="NCBI Taxonomy" id="360622"/>
    <lineage>
        <taxon>Eukaryota</taxon>
        <taxon>Viridiplantae</taxon>
        <taxon>Streptophyta</taxon>
        <taxon>Embryophyta</taxon>
        <taxon>Tracheophyta</taxon>
        <taxon>Spermatophyta</taxon>
        <taxon>Magnoliopsida</taxon>
        <taxon>eudicotyledons</taxon>
        <taxon>Gunneridae</taxon>
        <taxon>Pentapetalae</taxon>
        <taxon>asterids</taxon>
        <taxon>campanulids</taxon>
        <taxon>Apiales</taxon>
        <taxon>Apiaceae</taxon>
        <taxon>Apioideae</taxon>
        <taxon>apioid superclade</taxon>
        <taxon>Tordylieae</taxon>
        <taxon>Tordyliinae</taxon>
        <taxon>Heracleum</taxon>
    </lineage>
</organism>
<reference evidence="2" key="1">
    <citation type="submission" date="2023-02" db="EMBL/GenBank/DDBJ databases">
        <title>Genome of toxic invasive species Heracleum sosnowskyi carries increased number of genes despite the absence of recent whole-genome duplications.</title>
        <authorList>
            <person name="Schelkunov M."/>
            <person name="Shtratnikova V."/>
            <person name="Makarenko M."/>
            <person name="Klepikova A."/>
            <person name="Omelchenko D."/>
            <person name="Novikova G."/>
            <person name="Obukhova E."/>
            <person name="Bogdanov V."/>
            <person name="Penin A."/>
            <person name="Logacheva M."/>
        </authorList>
    </citation>
    <scope>NUCLEOTIDE SEQUENCE</scope>
    <source>
        <strain evidence="2">Hsosn_3</strain>
        <tissue evidence="2">Leaf</tissue>
    </source>
</reference>
<evidence type="ECO:0000313" key="2">
    <source>
        <dbReference type="EMBL" id="KAK1399821.1"/>
    </source>
</evidence>
<dbReference type="InterPro" id="IPR036397">
    <property type="entry name" value="RNaseH_sf"/>
</dbReference>
<sequence>MGICGIQIPRGMSSRIHIIDGEENVRDHVLCGYTDDAFKMSSDQKILSGMGGFINDSQGKLIYIFSRPSDAFGTFHAELTTIDFLMKAMEKSDKSMTKIRMHLDSVEVFNLLLRIKAGLVHKLELVDASFKELVRNNNFDFRIIHRSFNLGADDLAKLGLSRNCLIQG</sequence>
<proteinExistence type="predicted"/>
<name>A0AAD8JBY2_9APIA</name>
<dbReference type="CDD" id="cd06222">
    <property type="entry name" value="RNase_H_like"/>
    <property type="match status" value="1"/>
</dbReference>
<dbReference type="EMBL" id="JAUIZM010000002">
    <property type="protein sequence ID" value="KAK1399821.1"/>
    <property type="molecule type" value="Genomic_DNA"/>
</dbReference>
<accession>A0AAD8JBY2</accession>
<reference evidence="2" key="2">
    <citation type="submission" date="2023-05" db="EMBL/GenBank/DDBJ databases">
        <authorList>
            <person name="Schelkunov M.I."/>
        </authorList>
    </citation>
    <scope>NUCLEOTIDE SEQUENCE</scope>
    <source>
        <strain evidence="2">Hsosn_3</strain>
        <tissue evidence="2">Leaf</tissue>
    </source>
</reference>
<dbReference type="GO" id="GO:0004523">
    <property type="term" value="F:RNA-DNA hybrid ribonuclease activity"/>
    <property type="evidence" value="ECO:0007669"/>
    <property type="project" value="InterPro"/>
</dbReference>
<dbReference type="Pfam" id="PF13456">
    <property type="entry name" value="RVT_3"/>
    <property type="match status" value="1"/>
</dbReference>
<dbReference type="InterPro" id="IPR044730">
    <property type="entry name" value="RNase_H-like_dom_plant"/>
</dbReference>
<keyword evidence="3" id="KW-1185">Reference proteome</keyword>
<dbReference type="InterPro" id="IPR002156">
    <property type="entry name" value="RNaseH_domain"/>
</dbReference>
<gene>
    <name evidence="2" type="ORF">POM88_009684</name>
</gene>
<protein>
    <recommendedName>
        <fullName evidence="1">RNase H type-1 domain-containing protein</fullName>
    </recommendedName>
</protein>
<dbReference type="AlphaFoldDB" id="A0AAD8JBY2"/>